<evidence type="ECO:0000259" key="2">
    <source>
        <dbReference type="PROSITE" id="PS51186"/>
    </source>
</evidence>
<dbReference type="InterPro" id="IPR016181">
    <property type="entry name" value="Acyl_CoA_acyltransferase"/>
</dbReference>
<keyword evidence="4" id="KW-1185">Reference proteome</keyword>
<dbReference type="InterPro" id="IPR052523">
    <property type="entry name" value="Trichothecene_AcTrans"/>
</dbReference>
<proteinExistence type="predicted"/>
<feature type="region of interest" description="Disordered" evidence="1">
    <location>
        <begin position="1"/>
        <end position="36"/>
    </location>
</feature>
<comment type="caution">
    <text evidence="3">The sequence shown here is derived from an EMBL/GenBank/DDBJ whole genome shotgun (WGS) entry which is preliminary data.</text>
</comment>
<gene>
    <name evidence="3" type="ORF">FCK90_02710</name>
</gene>
<dbReference type="AlphaFoldDB" id="A0A5J5L0F1"/>
<dbReference type="InterPro" id="IPR000182">
    <property type="entry name" value="GNAT_dom"/>
</dbReference>
<dbReference type="Gene3D" id="3.40.630.30">
    <property type="match status" value="1"/>
</dbReference>
<organism evidence="3 4">
    <name type="scientific">Kocuria coralli</name>
    <dbReference type="NCBI Taxonomy" id="1461025"/>
    <lineage>
        <taxon>Bacteria</taxon>
        <taxon>Bacillati</taxon>
        <taxon>Actinomycetota</taxon>
        <taxon>Actinomycetes</taxon>
        <taxon>Micrococcales</taxon>
        <taxon>Micrococcaceae</taxon>
        <taxon>Kocuria</taxon>
    </lineage>
</organism>
<feature type="domain" description="N-acetyltransferase" evidence="2">
    <location>
        <begin position="98"/>
        <end position="236"/>
    </location>
</feature>
<evidence type="ECO:0000313" key="4">
    <source>
        <dbReference type="Proteomes" id="UP000325957"/>
    </source>
</evidence>
<dbReference type="SUPFAM" id="SSF55729">
    <property type="entry name" value="Acyl-CoA N-acyltransferases (Nat)"/>
    <property type="match status" value="1"/>
</dbReference>
<dbReference type="Pfam" id="PF00583">
    <property type="entry name" value="Acetyltransf_1"/>
    <property type="match status" value="1"/>
</dbReference>
<dbReference type="PANTHER" id="PTHR42791">
    <property type="entry name" value="GNAT FAMILY ACETYLTRANSFERASE"/>
    <property type="match status" value="1"/>
</dbReference>
<dbReference type="OrthoDB" id="7057833at2"/>
<evidence type="ECO:0000256" key="1">
    <source>
        <dbReference type="SAM" id="MobiDB-lite"/>
    </source>
</evidence>
<evidence type="ECO:0000313" key="3">
    <source>
        <dbReference type="EMBL" id="KAA9395332.1"/>
    </source>
</evidence>
<keyword evidence="3" id="KW-0808">Transferase</keyword>
<dbReference type="EMBL" id="SZWF01000002">
    <property type="protein sequence ID" value="KAA9395332.1"/>
    <property type="molecule type" value="Genomic_DNA"/>
</dbReference>
<dbReference type="PANTHER" id="PTHR42791:SF1">
    <property type="entry name" value="N-ACETYLTRANSFERASE DOMAIN-CONTAINING PROTEIN"/>
    <property type="match status" value="1"/>
</dbReference>
<dbReference type="CDD" id="cd04301">
    <property type="entry name" value="NAT_SF"/>
    <property type="match status" value="1"/>
</dbReference>
<dbReference type="Proteomes" id="UP000325957">
    <property type="component" value="Unassembled WGS sequence"/>
</dbReference>
<sequence length="236" mass="25460">MTDAHGEPVSPAPSADPLSNRTGRSGTGRSGRDGRMLVRAAEEADVEAMAEIMVRAFEHDPWTLGHAGPATAIPAVFGYERQALRRYWLASQVADVAVSAPSAETGSAEPAELLGVALWQPPHAAEMPQELEELFIGALGLDPQREGADHALAVDARPAQPHWHLELLAVSPSAQGMGVGSALLRHGLERTGDLTTSLDSTTPESRRLYERLGFRMIREFTDSRGVTQYAMRHVPE</sequence>
<reference evidence="3 4" key="1">
    <citation type="submission" date="2019-05" db="EMBL/GenBank/DDBJ databases">
        <title>Kocuria coralli sp. nov., a novel actinobacterium isolated from coral reef seawater.</title>
        <authorList>
            <person name="Li J."/>
        </authorList>
    </citation>
    <scope>NUCLEOTIDE SEQUENCE [LARGE SCALE GENOMIC DNA]</scope>
    <source>
        <strain evidence="3 4">SCSIO 13007</strain>
    </source>
</reference>
<dbReference type="GO" id="GO:0016747">
    <property type="term" value="F:acyltransferase activity, transferring groups other than amino-acyl groups"/>
    <property type="evidence" value="ECO:0007669"/>
    <property type="project" value="InterPro"/>
</dbReference>
<accession>A0A5J5L0F1</accession>
<dbReference type="PROSITE" id="PS51186">
    <property type="entry name" value="GNAT"/>
    <property type="match status" value="1"/>
</dbReference>
<protein>
    <submittedName>
        <fullName evidence="3">GNAT family N-acetyltransferase</fullName>
    </submittedName>
</protein>
<name>A0A5J5L0F1_9MICC</name>